<dbReference type="EMBL" id="JADBJN010000001">
    <property type="protein sequence ID" value="KAG5680410.1"/>
    <property type="molecule type" value="Genomic_DNA"/>
</dbReference>
<reference evidence="1" key="1">
    <citation type="submission" date="2021-03" db="EMBL/GenBank/DDBJ databases">
        <title>Chromosome level genome of the anhydrobiotic midge Polypedilum vanderplanki.</title>
        <authorList>
            <person name="Yoshida Y."/>
            <person name="Kikawada T."/>
            <person name="Gusev O."/>
        </authorList>
    </citation>
    <scope>NUCLEOTIDE SEQUENCE</scope>
    <source>
        <strain evidence="1">NIAS01</strain>
        <tissue evidence="1">Whole body or cell culture</tissue>
    </source>
</reference>
<proteinExistence type="predicted"/>
<accession>A0A9J6CE93</accession>
<dbReference type="OrthoDB" id="7963568at2759"/>
<gene>
    <name evidence="1" type="ORF">PVAND_009918</name>
</gene>
<organism evidence="1 2">
    <name type="scientific">Polypedilum vanderplanki</name>
    <name type="common">Sleeping chironomid midge</name>
    <dbReference type="NCBI Taxonomy" id="319348"/>
    <lineage>
        <taxon>Eukaryota</taxon>
        <taxon>Metazoa</taxon>
        <taxon>Ecdysozoa</taxon>
        <taxon>Arthropoda</taxon>
        <taxon>Hexapoda</taxon>
        <taxon>Insecta</taxon>
        <taxon>Pterygota</taxon>
        <taxon>Neoptera</taxon>
        <taxon>Endopterygota</taxon>
        <taxon>Diptera</taxon>
        <taxon>Nematocera</taxon>
        <taxon>Chironomoidea</taxon>
        <taxon>Chironomidae</taxon>
        <taxon>Chironominae</taxon>
        <taxon>Polypedilum</taxon>
        <taxon>Polypedilum</taxon>
    </lineage>
</organism>
<keyword evidence="2" id="KW-1185">Reference proteome</keyword>
<comment type="caution">
    <text evidence="1">The sequence shown here is derived from an EMBL/GenBank/DDBJ whole genome shotgun (WGS) entry which is preliminary data.</text>
</comment>
<dbReference type="AlphaFoldDB" id="A0A9J6CE93"/>
<evidence type="ECO:0000313" key="2">
    <source>
        <dbReference type="Proteomes" id="UP001107558"/>
    </source>
</evidence>
<dbReference type="Proteomes" id="UP001107558">
    <property type="component" value="Chromosome 1"/>
</dbReference>
<protein>
    <submittedName>
        <fullName evidence="1">Uncharacterized protein</fullName>
    </submittedName>
</protein>
<evidence type="ECO:0000313" key="1">
    <source>
        <dbReference type="EMBL" id="KAG5680410.1"/>
    </source>
</evidence>
<sequence>MTVGTYQRQQQTQQQQQFMTQRNFGMNFYAANQQQPLMTDTKGLLNGPGQNNCFLNCAVQPHSSQWYTKYSNSINACHCHAAIINGH</sequence>
<name>A0A9J6CE93_POLVA</name>